<proteinExistence type="predicted"/>
<dbReference type="Proteomes" id="UP000317369">
    <property type="component" value="Chromosome"/>
</dbReference>
<keyword evidence="1" id="KW-1133">Transmembrane helix</keyword>
<feature type="transmembrane region" description="Helical" evidence="1">
    <location>
        <begin position="15"/>
        <end position="40"/>
    </location>
</feature>
<gene>
    <name evidence="2" type="ORF">KS4_31270</name>
</gene>
<keyword evidence="3" id="KW-1185">Reference proteome</keyword>
<keyword evidence="1" id="KW-0812">Transmembrane</keyword>
<reference evidence="2 3" key="1">
    <citation type="submission" date="2019-02" db="EMBL/GenBank/DDBJ databases">
        <title>Deep-cultivation of Planctomycetes and their phenomic and genomic characterization uncovers novel biology.</title>
        <authorList>
            <person name="Wiegand S."/>
            <person name="Jogler M."/>
            <person name="Boedeker C."/>
            <person name="Pinto D."/>
            <person name="Vollmers J."/>
            <person name="Rivas-Marin E."/>
            <person name="Kohn T."/>
            <person name="Peeters S.H."/>
            <person name="Heuer A."/>
            <person name="Rast P."/>
            <person name="Oberbeckmann S."/>
            <person name="Bunk B."/>
            <person name="Jeske O."/>
            <person name="Meyerdierks A."/>
            <person name="Storesund J.E."/>
            <person name="Kallscheuer N."/>
            <person name="Luecker S."/>
            <person name="Lage O.M."/>
            <person name="Pohl T."/>
            <person name="Merkel B.J."/>
            <person name="Hornburger P."/>
            <person name="Mueller R.-W."/>
            <person name="Bruemmer F."/>
            <person name="Labrenz M."/>
            <person name="Spormann A.M."/>
            <person name="Op den Camp H."/>
            <person name="Overmann J."/>
            <person name="Amann R."/>
            <person name="Jetten M.S.M."/>
            <person name="Mascher T."/>
            <person name="Medema M.H."/>
            <person name="Devos D.P."/>
            <person name="Kaster A.-K."/>
            <person name="Ovreas L."/>
            <person name="Rohde M."/>
            <person name="Galperin M.Y."/>
            <person name="Jogler C."/>
        </authorList>
    </citation>
    <scope>NUCLEOTIDE SEQUENCE [LARGE SCALE GENOMIC DNA]</scope>
    <source>
        <strain evidence="2 3">KS4</strain>
    </source>
</reference>
<dbReference type="AlphaFoldDB" id="A0A517YXU1"/>
<protein>
    <submittedName>
        <fullName evidence="2">Uncharacterized protein</fullName>
    </submittedName>
</protein>
<accession>A0A517YXU1</accession>
<dbReference type="RefSeq" id="WP_145079790.1">
    <property type="nucleotide sequence ID" value="NZ_CP036425.1"/>
</dbReference>
<evidence type="ECO:0000313" key="3">
    <source>
        <dbReference type="Proteomes" id="UP000317369"/>
    </source>
</evidence>
<keyword evidence="1" id="KW-0472">Membrane</keyword>
<evidence type="ECO:0000313" key="2">
    <source>
        <dbReference type="EMBL" id="QDU35050.1"/>
    </source>
</evidence>
<dbReference type="KEGG" id="pcor:KS4_31270"/>
<evidence type="ECO:0000256" key="1">
    <source>
        <dbReference type="SAM" id="Phobius"/>
    </source>
</evidence>
<dbReference type="EMBL" id="CP036425">
    <property type="protein sequence ID" value="QDU35050.1"/>
    <property type="molecule type" value="Genomic_DNA"/>
</dbReference>
<name>A0A517YXU1_9BACT</name>
<sequence>MPLEKAKHENRDMNVGVLVTIVIAGVMLILIIFVGMIAWIQTEIGYIRQERVVEVPNEVLESLRSEQLANITTTGKDAQGNDHIPIDVAMKLVVDRK</sequence>
<organism evidence="2 3">
    <name type="scientific">Poriferisphaera corsica</name>
    <dbReference type="NCBI Taxonomy" id="2528020"/>
    <lineage>
        <taxon>Bacteria</taxon>
        <taxon>Pseudomonadati</taxon>
        <taxon>Planctomycetota</taxon>
        <taxon>Phycisphaerae</taxon>
        <taxon>Phycisphaerales</taxon>
        <taxon>Phycisphaeraceae</taxon>
        <taxon>Poriferisphaera</taxon>
    </lineage>
</organism>